<accession>A0A016W4W9</accession>
<dbReference type="Proteomes" id="UP000024635">
    <property type="component" value="Unassembled WGS sequence"/>
</dbReference>
<dbReference type="EMBL" id="JARK01001337">
    <property type="protein sequence ID" value="EYC34616.1"/>
    <property type="molecule type" value="Genomic_DNA"/>
</dbReference>
<keyword evidence="3" id="KW-1185">Reference proteome</keyword>
<name>A0A016W4W9_9BILA</name>
<comment type="caution">
    <text evidence="2">The sequence shown here is derived from an EMBL/GenBank/DDBJ whole genome shotgun (WGS) entry which is preliminary data.</text>
</comment>
<proteinExistence type="predicted"/>
<organism evidence="2 3">
    <name type="scientific">Ancylostoma ceylanicum</name>
    <dbReference type="NCBI Taxonomy" id="53326"/>
    <lineage>
        <taxon>Eukaryota</taxon>
        <taxon>Metazoa</taxon>
        <taxon>Ecdysozoa</taxon>
        <taxon>Nematoda</taxon>
        <taxon>Chromadorea</taxon>
        <taxon>Rhabditida</taxon>
        <taxon>Rhabditina</taxon>
        <taxon>Rhabditomorpha</taxon>
        <taxon>Strongyloidea</taxon>
        <taxon>Ancylostomatidae</taxon>
        <taxon>Ancylostomatinae</taxon>
        <taxon>Ancylostoma</taxon>
    </lineage>
</organism>
<reference evidence="3" key="1">
    <citation type="journal article" date="2015" name="Nat. Genet.">
        <title>The genome and transcriptome of the zoonotic hookworm Ancylostoma ceylanicum identify infection-specific gene families.</title>
        <authorList>
            <person name="Schwarz E.M."/>
            <person name="Hu Y."/>
            <person name="Antoshechkin I."/>
            <person name="Miller M.M."/>
            <person name="Sternberg P.W."/>
            <person name="Aroian R.V."/>
        </authorList>
    </citation>
    <scope>NUCLEOTIDE SEQUENCE</scope>
    <source>
        <strain evidence="3">HY135</strain>
    </source>
</reference>
<sequence length="88" mass="9917">MSFNTSGLGFLIVCSHVCTVLVAYLNGPLSVRNTCFSLTSTQSTCEEFSSNKEFLREELFLKQRYHVLSANANWNKMLTQKLSSNTDN</sequence>
<evidence type="ECO:0000256" key="1">
    <source>
        <dbReference type="SAM" id="Phobius"/>
    </source>
</evidence>
<keyword evidence="1" id="KW-0812">Transmembrane</keyword>
<keyword evidence="1" id="KW-0472">Membrane</keyword>
<keyword evidence="1" id="KW-1133">Transmembrane helix</keyword>
<dbReference type="AlphaFoldDB" id="A0A016W4W9"/>
<protein>
    <submittedName>
        <fullName evidence="2">Uncharacterized protein</fullName>
    </submittedName>
</protein>
<feature type="transmembrane region" description="Helical" evidence="1">
    <location>
        <begin position="6"/>
        <end position="25"/>
    </location>
</feature>
<evidence type="ECO:0000313" key="3">
    <source>
        <dbReference type="Proteomes" id="UP000024635"/>
    </source>
</evidence>
<gene>
    <name evidence="2" type="primary">Acey_s0001.g56</name>
    <name evidence="2" type="ORF">Y032_0001g56</name>
</gene>
<evidence type="ECO:0000313" key="2">
    <source>
        <dbReference type="EMBL" id="EYC34616.1"/>
    </source>
</evidence>